<organism evidence="8 9">
    <name type="scientific">Legionella spiritensis</name>
    <dbReference type="NCBI Taxonomy" id="452"/>
    <lineage>
        <taxon>Bacteria</taxon>
        <taxon>Pseudomonadati</taxon>
        <taxon>Pseudomonadota</taxon>
        <taxon>Gammaproteobacteria</taxon>
        <taxon>Legionellales</taxon>
        <taxon>Legionellaceae</taxon>
        <taxon>Legionella</taxon>
    </lineage>
</organism>
<dbReference type="PANTHER" id="PTHR42961">
    <property type="entry name" value="IRON-SULFUR PROTEIN NUBPL"/>
    <property type="match status" value="1"/>
</dbReference>
<keyword evidence="2 7" id="KW-0547">Nucleotide-binding</keyword>
<evidence type="ECO:0000256" key="5">
    <source>
        <dbReference type="ARBA" id="ARBA00023014"/>
    </source>
</evidence>
<comment type="function">
    <text evidence="7">Binds and transfers iron-sulfur (Fe-S) clusters to target apoproteins. Can hydrolyze ATP.</text>
</comment>
<protein>
    <recommendedName>
        <fullName evidence="7">Iron-sulfur cluster carrier protein</fullName>
    </recommendedName>
</protein>
<dbReference type="FunFam" id="3.40.50.300:FF:000418">
    <property type="entry name" value="Iron-sulfur cluster carrier protein"/>
    <property type="match status" value="1"/>
</dbReference>
<dbReference type="HAMAP" id="MF_02040">
    <property type="entry name" value="Mrp_NBP35"/>
    <property type="match status" value="1"/>
</dbReference>
<keyword evidence="4 7" id="KW-0408">Iron</keyword>
<keyword evidence="9" id="KW-1185">Reference proteome</keyword>
<keyword evidence="5 7" id="KW-0411">Iron-sulfur</keyword>
<dbReference type="InterPro" id="IPR019591">
    <property type="entry name" value="Mrp/NBP35_ATP-bd"/>
</dbReference>
<sequence>MIRVDFANDTTMNNQDKIKTILATTTVPFFNQTLAQLGFEASIDIKTDALTIALSAGFPTGSIEDSLQSLIRKALAQVYPSLPIHLTLEPDIRAHITQLPGRGLRGVKNTIAVASGKGGVGKSTVAVNLAVALAKAGARVGILDADIYGPSIPLMLGDAKPVEIQDNHYLPVKAHGIEAMSIGYLTDNEEALIWRGPMLAKSLLQMMDITLWDDLDYLFIDLPPGTGDIQLSLVQKIPLTGAIVVTTPQNIATLDARKAIKMFEKTNIDVLGLVENMALHHCSACGQQEAIFGHGGAEALSERFNIPLLGTLPLDSLIRSQSDEGKPAVLHAPDQSGKPFMTTALRAALAISQKPLNYADKFPPIVVE</sequence>
<evidence type="ECO:0000256" key="6">
    <source>
        <dbReference type="ARBA" id="ARBA00024036"/>
    </source>
</evidence>
<dbReference type="STRING" id="452.Lspi_2694"/>
<dbReference type="SUPFAM" id="SSF52540">
    <property type="entry name" value="P-loop containing nucleoside triphosphate hydrolases"/>
    <property type="match status" value="1"/>
</dbReference>
<evidence type="ECO:0000256" key="3">
    <source>
        <dbReference type="ARBA" id="ARBA00022840"/>
    </source>
</evidence>
<dbReference type="PANTHER" id="PTHR42961:SF2">
    <property type="entry name" value="IRON-SULFUR PROTEIN NUBPL"/>
    <property type="match status" value="1"/>
</dbReference>
<comment type="similarity">
    <text evidence="6 7">Belongs to the Mrp/NBP35 ATP-binding proteins family.</text>
</comment>
<dbReference type="GO" id="GO:0005524">
    <property type="term" value="F:ATP binding"/>
    <property type="evidence" value="ECO:0007669"/>
    <property type="project" value="UniProtKB-UniRule"/>
</dbReference>
<evidence type="ECO:0000256" key="1">
    <source>
        <dbReference type="ARBA" id="ARBA00022723"/>
    </source>
</evidence>
<evidence type="ECO:0000256" key="7">
    <source>
        <dbReference type="HAMAP-Rule" id="MF_02040"/>
    </source>
</evidence>
<reference evidence="8 9" key="1">
    <citation type="submission" date="2015-11" db="EMBL/GenBank/DDBJ databases">
        <title>Genomic analysis of 38 Legionella species identifies large and diverse effector repertoires.</title>
        <authorList>
            <person name="Burstein D."/>
            <person name="Amaro F."/>
            <person name="Zusman T."/>
            <person name="Lifshitz Z."/>
            <person name="Cohen O."/>
            <person name="Gilbert J.A."/>
            <person name="Pupko T."/>
            <person name="Shuman H.A."/>
            <person name="Segal G."/>
        </authorList>
    </citation>
    <scope>NUCLEOTIDE SEQUENCE [LARGE SCALE GENOMIC DNA]</scope>
    <source>
        <strain evidence="8 9">Mt.St.Helens-9</strain>
    </source>
</reference>
<name>A0A0W0YX68_LEGSP</name>
<dbReference type="PATRIC" id="fig|452.5.peg.2982"/>
<dbReference type="InterPro" id="IPR044304">
    <property type="entry name" value="NUBPL-like"/>
</dbReference>
<keyword evidence="1 7" id="KW-0479">Metal-binding</keyword>
<dbReference type="CDD" id="cd02037">
    <property type="entry name" value="Mrp_NBP35"/>
    <property type="match status" value="1"/>
</dbReference>
<dbReference type="Gene3D" id="3.40.50.300">
    <property type="entry name" value="P-loop containing nucleotide triphosphate hydrolases"/>
    <property type="match status" value="1"/>
</dbReference>
<keyword evidence="3 7" id="KW-0067">ATP-binding</keyword>
<feature type="binding site" evidence="7">
    <location>
        <begin position="116"/>
        <end position="123"/>
    </location>
    <ligand>
        <name>ATP</name>
        <dbReference type="ChEBI" id="CHEBI:30616"/>
    </ligand>
</feature>
<dbReference type="Pfam" id="PF10609">
    <property type="entry name" value="ParA"/>
    <property type="match status" value="1"/>
</dbReference>
<proteinExistence type="inferred from homology"/>
<keyword evidence="7" id="KW-0378">Hydrolase</keyword>
<accession>A0A0W0YX68</accession>
<evidence type="ECO:0000313" key="9">
    <source>
        <dbReference type="Proteomes" id="UP000054877"/>
    </source>
</evidence>
<evidence type="ECO:0000313" key="8">
    <source>
        <dbReference type="EMBL" id="KTD61452.1"/>
    </source>
</evidence>
<dbReference type="NCBIfam" id="NF008669">
    <property type="entry name" value="PRK11670.1"/>
    <property type="match status" value="1"/>
</dbReference>
<evidence type="ECO:0000256" key="2">
    <source>
        <dbReference type="ARBA" id="ARBA00022741"/>
    </source>
</evidence>
<gene>
    <name evidence="8" type="primary">mrp</name>
    <name evidence="8" type="ORF">Lspi_2694</name>
</gene>
<dbReference type="Proteomes" id="UP000054877">
    <property type="component" value="Unassembled WGS sequence"/>
</dbReference>
<dbReference type="GO" id="GO:0016226">
    <property type="term" value="P:iron-sulfur cluster assembly"/>
    <property type="evidence" value="ECO:0007669"/>
    <property type="project" value="InterPro"/>
</dbReference>
<dbReference type="GO" id="GO:0051539">
    <property type="term" value="F:4 iron, 4 sulfur cluster binding"/>
    <property type="evidence" value="ECO:0007669"/>
    <property type="project" value="TreeGrafter"/>
</dbReference>
<dbReference type="GO" id="GO:0046872">
    <property type="term" value="F:metal ion binding"/>
    <property type="evidence" value="ECO:0007669"/>
    <property type="project" value="UniProtKB-KW"/>
</dbReference>
<dbReference type="InterPro" id="IPR033756">
    <property type="entry name" value="YlxH/NBP35"/>
</dbReference>
<comment type="subunit">
    <text evidence="7">Homodimer.</text>
</comment>
<dbReference type="GO" id="GO:0016887">
    <property type="term" value="F:ATP hydrolysis activity"/>
    <property type="evidence" value="ECO:0007669"/>
    <property type="project" value="UniProtKB-UniRule"/>
</dbReference>
<evidence type="ECO:0000256" key="4">
    <source>
        <dbReference type="ARBA" id="ARBA00023004"/>
    </source>
</evidence>
<dbReference type="InterPro" id="IPR027417">
    <property type="entry name" value="P-loop_NTPase"/>
</dbReference>
<dbReference type="EMBL" id="LNYX01000032">
    <property type="protein sequence ID" value="KTD61452.1"/>
    <property type="molecule type" value="Genomic_DNA"/>
</dbReference>
<comment type="caution">
    <text evidence="8">The sequence shown here is derived from an EMBL/GenBank/DDBJ whole genome shotgun (WGS) entry which is preliminary data.</text>
</comment>
<dbReference type="AlphaFoldDB" id="A0A0W0YX68"/>
<dbReference type="GO" id="GO:0140663">
    <property type="term" value="F:ATP-dependent FeS chaperone activity"/>
    <property type="evidence" value="ECO:0007669"/>
    <property type="project" value="InterPro"/>
</dbReference>